<sequence length="441" mass="48176">MAENSLNPVPFSEPPYLRGLPSPYITPAHLRFQKACRKFFWENLIQHAMEWEKSGTVPEYVFDNFCKANMLLPNLPAPLPVDWLKRLGINDILGVKVEDWDYIYTGIYCDEMGRSGLSGPGGSLNAGFAFAIAPLYKFGSQALQEKFLPELLPGHKRACIAITEPEAGSDVANIVTTATKSADGKHYIINGAKKWITNGIWSDYATMAVRTGGPGAAGLSLVVVPLKNYPGVSMRRLKVAGQVTGGTTYIELEDVKVPVENLVGQEGAGMRYVMTNFNHERLVISIGVTRQARVALAAAVSYTMKREAFGKTLMDQPVVRHRLAKAGAELESMWAWVEQILYQLAHLSKEEGDRQLGGLTALAKAKSAMVLNECAQCAVLLFGGNGFTQTGQGELVEAILRDVPGARIPGGSEDVLLDLSVRQLVKIYQAQEKKLSQSSKM</sequence>
<proteinExistence type="inferred from homology"/>
<keyword evidence="5 6" id="KW-0560">Oxidoreductase</keyword>
<feature type="domain" description="Acyl-CoA dehydrogenase/oxidase C-terminal" evidence="7">
    <location>
        <begin position="267"/>
        <end position="424"/>
    </location>
</feature>
<dbReference type="GO" id="GO:0005737">
    <property type="term" value="C:cytoplasm"/>
    <property type="evidence" value="ECO:0007669"/>
    <property type="project" value="TreeGrafter"/>
</dbReference>
<evidence type="ECO:0000256" key="3">
    <source>
        <dbReference type="ARBA" id="ARBA00022630"/>
    </source>
</evidence>
<dbReference type="Pfam" id="PF02770">
    <property type="entry name" value="Acyl-CoA_dh_M"/>
    <property type="match status" value="1"/>
</dbReference>
<evidence type="ECO:0000259" key="8">
    <source>
        <dbReference type="Pfam" id="PF02770"/>
    </source>
</evidence>
<name>A0A9W9TM34_9EURO</name>
<organism evidence="10 11">
    <name type="scientific">Penicillium chermesinum</name>
    <dbReference type="NCBI Taxonomy" id="63820"/>
    <lineage>
        <taxon>Eukaryota</taxon>
        <taxon>Fungi</taxon>
        <taxon>Dikarya</taxon>
        <taxon>Ascomycota</taxon>
        <taxon>Pezizomycotina</taxon>
        <taxon>Eurotiomycetes</taxon>
        <taxon>Eurotiomycetidae</taxon>
        <taxon>Eurotiales</taxon>
        <taxon>Aspergillaceae</taxon>
        <taxon>Penicillium</taxon>
    </lineage>
</organism>
<evidence type="ECO:0000256" key="1">
    <source>
        <dbReference type="ARBA" id="ARBA00001974"/>
    </source>
</evidence>
<keyword evidence="4 6" id="KW-0274">FAD</keyword>
<dbReference type="SUPFAM" id="SSF56645">
    <property type="entry name" value="Acyl-CoA dehydrogenase NM domain-like"/>
    <property type="match status" value="1"/>
</dbReference>
<dbReference type="SUPFAM" id="SSF47203">
    <property type="entry name" value="Acyl-CoA dehydrogenase C-terminal domain-like"/>
    <property type="match status" value="1"/>
</dbReference>
<protein>
    <submittedName>
        <fullName evidence="10">Uncharacterized protein</fullName>
    </submittedName>
</protein>
<dbReference type="InterPro" id="IPR006091">
    <property type="entry name" value="Acyl-CoA_Oxase/DH_mid-dom"/>
</dbReference>
<dbReference type="GO" id="GO:0050660">
    <property type="term" value="F:flavin adenine dinucleotide binding"/>
    <property type="evidence" value="ECO:0007669"/>
    <property type="project" value="InterPro"/>
</dbReference>
<dbReference type="InterPro" id="IPR009100">
    <property type="entry name" value="AcylCoA_DH/oxidase_NM_dom_sf"/>
</dbReference>
<dbReference type="EMBL" id="JAPQKS010000005">
    <property type="protein sequence ID" value="KAJ5226115.1"/>
    <property type="molecule type" value="Genomic_DNA"/>
</dbReference>
<dbReference type="InterPro" id="IPR050741">
    <property type="entry name" value="Acyl-CoA_dehydrogenase"/>
</dbReference>
<dbReference type="InterPro" id="IPR037069">
    <property type="entry name" value="AcylCoA_DH/ox_N_sf"/>
</dbReference>
<reference evidence="10" key="1">
    <citation type="submission" date="2022-11" db="EMBL/GenBank/DDBJ databases">
        <authorList>
            <person name="Petersen C."/>
        </authorList>
    </citation>
    <scope>NUCLEOTIDE SEQUENCE</scope>
    <source>
        <strain evidence="10">IBT 19713</strain>
    </source>
</reference>
<dbReference type="Proteomes" id="UP001150941">
    <property type="component" value="Unassembled WGS sequence"/>
</dbReference>
<evidence type="ECO:0000259" key="7">
    <source>
        <dbReference type="Pfam" id="PF00441"/>
    </source>
</evidence>
<dbReference type="GeneID" id="83203939"/>
<comment type="similarity">
    <text evidence="2 6">Belongs to the acyl-CoA dehydrogenase family.</text>
</comment>
<dbReference type="Pfam" id="PF00441">
    <property type="entry name" value="Acyl-CoA_dh_1"/>
    <property type="match status" value="1"/>
</dbReference>
<reference evidence="10" key="2">
    <citation type="journal article" date="2023" name="IMA Fungus">
        <title>Comparative genomic study of the Penicillium genus elucidates a diverse pangenome and 15 lateral gene transfer events.</title>
        <authorList>
            <person name="Petersen C."/>
            <person name="Sorensen T."/>
            <person name="Nielsen M.R."/>
            <person name="Sondergaard T.E."/>
            <person name="Sorensen J.L."/>
            <person name="Fitzpatrick D.A."/>
            <person name="Frisvad J.C."/>
            <person name="Nielsen K.L."/>
        </authorList>
    </citation>
    <scope>NUCLEOTIDE SEQUENCE</scope>
    <source>
        <strain evidence="10">IBT 19713</strain>
    </source>
</reference>
<feature type="domain" description="Acyl-CoA dehydrogenase/oxidase N-terminal" evidence="9">
    <location>
        <begin position="26"/>
        <end position="154"/>
    </location>
</feature>
<evidence type="ECO:0000256" key="2">
    <source>
        <dbReference type="ARBA" id="ARBA00009347"/>
    </source>
</evidence>
<dbReference type="Gene3D" id="2.40.110.10">
    <property type="entry name" value="Butyryl-CoA Dehydrogenase, subunit A, domain 2"/>
    <property type="match status" value="1"/>
</dbReference>
<dbReference type="PANTHER" id="PTHR48083:SF15">
    <property type="entry name" value="ACYL-COA DEHYDROGENASE APDG"/>
    <property type="match status" value="1"/>
</dbReference>
<dbReference type="GO" id="GO:0033539">
    <property type="term" value="P:fatty acid beta-oxidation using acyl-CoA dehydrogenase"/>
    <property type="evidence" value="ECO:0007669"/>
    <property type="project" value="TreeGrafter"/>
</dbReference>
<evidence type="ECO:0000256" key="6">
    <source>
        <dbReference type="RuleBase" id="RU362125"/>
    </source>
</evidence>
<evidence type="ECO:0000259" key="9">
    <source>
        <dbReference type="Pfam" id="PF02771"/>
    </source>
</evidence>
<feature type="domain" description="Acyl-CoA oxidase/dehydrogenase middle" evidence="8">
    <location>
        <begin position="159"/>
        <end position="255"/>
    </location>
</feature>
<accession>A0A9W9TM34</accession>
<dbReference type="InterPro" id="IPR013786">
    <property type="entry name" value="AcylCoA_DH/ox_N"/>
</dbReference>
<dbReference type="Pfam" id="PF02771">
    <property type="entry name" value="Acyl-CoA_dh_N"/>
    <property type="match status" value="1"/>
</dbReference>
<keyword evidence="3 6" id="KW-0285">Flavoprotein</keyword>
<dbReference type="InterPro" id="IPR036250">
    <property type="entry name" value="AcylCo_DH-like_C"/>
</dbReference>
<dbReference type="OrthoDB" id="10254877at2759"/>
<gene>
    <name evidence="10" type="ORF">N7468_007340</name>
</gene>
<keyword evidence="11" id="KW-1185">Reference proteome</keyword>
<evidence type="ECO:0000256" key="4">
    <source>
        <dbReference type="ARBA" id="ARBA00022827"/>
    </source>
</evidence>
<dbReference type="InterPro" id="IPR009075">
    <property type="entry name" value="AcylCo_DH/oxidase_C"/>
</dbReference>
<dbReference type="AlphaFoldDB" id="A0A9W9TM34"/>
<dbReference type="InterPro" id="IPR046373">
    <property type="entry name" value="Acyl-CoA_Oxase/DH_mid-dom_sf"/>
</dbReference>
<comment type="caution">
    <text evidence="10">The sequence shown here is derived from an EMBL/GenBank/DDBJ whole genome shotgun (WGS) entry which is preliminary data.</text>
</comment>
<dbReference type="RefSeq" id="XP_058329526.1">
    <property type="nucleotide sequence ID" value="XM_058476636.1"/>
</dbReference>
<evidence type="ECO:0000313" key="11">
    <source>
        <dbReference type="Proteomes" id="UP001150941"/>
    </source>
</evidence>
<evidence type="ECO:0000313" key="10">
    <source>
        <dbReference type="EMBL" id="KAJ5226115.1"/>
    </source>
</evidence>
<dbReference type="PANTHER" id="PTHR48083">
    <property type="entry name" value="MEDIUM-CHAIN SPECIFIC ACYL-COA DEHYDROGENASE, MITOCHONDRIAL-RELATED"/>
    <property type="match status" value="1"/>
</dbReference>
<evidence type="ECO:0000256" key="5">
    <source>
        <dbReference type="ARBA" id="ARBA00023002"/>
    </source>
</evidence>
<dbReference type="Gene3D" id="1.20.140.10">
    <property type="entry name" value="Butyryl-CoA Dehydrogenase, subunit A, domain 3"/>
    <property type="match status" value="1"/>
</dbReference>
<dbReference type="GO" id="GO:0003995">
    <property type="term" value="F:acyl-CoA dehydrogenase activity"/>
    <property type="evidence" value="ECO:0007669"/>
    <property type="project" value="TreeGrafter"/>
</dbReference>
<dbReference type="Gene3D" id="1.10.540.10">
    <property type="entry name" value="Acyl-CoA dehydrogenase/oxidase, N-terminal domain"/>
    <property type="match status" value="1"/>
</dbReference>
<comment type="cofactor">
    <cofactor evidence="1 6">
        <name>FAD</name>
        <dbReference type="ChEBI" id="CHEBI:57692"/>
    </cofactor>
</comment>